<sequence length="530" mass="55786">MSIDNTKTEAPREASPLPDTKRVRLIFAGLMVAMLLAALDQTIVATALPTIVGDLKGLGRLSWVVTAYLLTSTASAPLYGKISDLYGRKKIFLGAIVVFLTGSALSGLAQSMNELIAFRALQGLGAGGLIVLATTIIGDIVPPRDRGKYQGLFGAVFGVASVAGPLVGGWLVQGPGWRWVFYVNVPIGIVALGIITVALRESKGTQRYQVDYVGALLSVAAISTLLLVTVWGGSTYPWMSWQIAGLTALGIVLIVLFVARENKASDPILPLRLFKNRVFTIANMAGFIVGAGMFGAIIYLPTYLQIVRGVSPSTSGLLLLPLMGGLLLSSIGSGLIISKIGRYKLFPIIGTAVMTIGMYLLSTLGAHSSYLHATIFMATVGLGIGMVMQVLVLAVQNAVGMKDMGVATSSATFFRSMGSAFGTAIFGSILTSRLTHYLKLVVPKGVPLAKLSTAITGSPEQLKLLPSPIHSAAVDAFVKSLHVVYLSAVPVAIVGFIVTLVLPEIQLRKSTRSEDNHSTTATVEQSLGAL</sequence>
<dbReference type="PANTHER" id="PTHR23501">
    <property type="entry name" value="MAJOR FACILITATOR SUPERFAMILY"/>
    <property type="match status" value="1"/>
</dbReference>
<dbReference type="Gene3D" id="1.20.1250.20">
    <property type="entry name" value="MFS general substrate transporter like domains"/>
    <property type="match status" value="1"/>
</dbReference>
<feature type="transmembrane region" description="Helical" evidence="9">
    <location>
        <begin position="60"/>
        <end position="79"/>
    </location>
</feature>
<evidence type="ECO:0000256" key="4">
    <source>
        <dbReference type="ARBA" id="ARBA00022475"/>
    </source>
</evidence>
<dbReference type="Proteomes" id="UP000184295">
    <property type="component" value="Unassembled WGS sequence"/>
</dbReference>
<feature type="transmembrane region" description="Helical" evidence="9">
    <location>
        <begin position="91"/>
        <end position="110"/>
    </location>
</feature>
<dbReference type="InterPro" id="IPR036259">
    <property type="entry name" value="MFS_trans_sf"/>
</dbReference>
<organism evidence="11 12">
    <name type="scientific">Ferrithrix thermotolerans DSM 19514</name>
    <dbReference type="NCBI Taxonomy" id="1121881"/>
    <lineage>
        <taxon>Bacteria</taxon>
        <taxon>Bacillati</taxon>
        <taxon>Actinomycetota</taxon>
        <taxon>Acidimicrobiia</taxon>
        <taxon>Acidimicrobiales</taxon>
        <taxon>Acidimicrobiaceae</taxon>
        <taxon>Ferrithrix</taxon>
    </lineage>
</organism>
<evidence type="ECO:0000256" key="7">
    <source>
        <dbReference type="ARBA" id="ARBA00023136"/>
    </source>
</evidence>
<keyword evidence="12" id="KW-1185">Reference proteome</keyword>
<evidence type="ECO:0000256" key="9">
    <source>
        <dbReference type="SAM" id="Phobius"/>
    </source>
</evidence>
<comment type="similarity">
    <text evidence="2">Belongs to the major facilitator superfamily. TCR/Tet family.</text>
</comment>
<evidence type="ECO:0000256" key="5">
    <source>
        <dbReference type="ARBA" id="ARBA00022692"/>
    </source>
</evidence>
<name>A0A1M4UHT4_9ACTN</name>
<feature type="domain" description="Major facilitator superfamily (MFS) profile" evidence="10">
    <location>
        <begin position="26"/>
        <end position="506"/>
    </location>
</feature>
<evidence type="ECO:0000313" key="11">
    <source>
        <dbReference type="EMBL" id="SHE56306.1"/>
    </source>
</evidence>
<feature type="transmembrane region" description="Helical" evidence="9">
    <location>
        <begin position="345"/>
        <end position="364"/>
    </location>
</feature>
<dbReference type="EMBL" id="FQUL01000010">
    <property type="protein sequence ID" value="SHE56306.1"/>
    <property type="molecule type" value="Genomic_DNA"/>
</dbReference>
<feature type="transmembrane region" description="Helical" evidence="9">
    <location>
        <begin position="152"/>
        <end position="173"/>
    </location>
</feature>
<feature type="transmembrane region" description="Helical" evidence="9">
    <location>
        <begin position="238"/>
        <end position="259"/>
    </location>
</feature>
<feature type="transmembrane region" description="Helical" evidence="9">
    <location>
        <begin position="179"/>
        <end position="200"/>
    </location>
</feature>
<comment type="subcellular location">
    <subcellularLocation>
        <location evidence="1">Cell membrane</location>
        <topology evidence="1">Multi-pass membrane protein</topology>
    </subcellularLocation>
</comment>
<dbReference type="GO" id="GO:0005886">
    <property type="term" value="C:plasma membrane"/>
    <property type="evidence" value="ECO:0007669"/>
    <property type="project" value="UniProtKB-SubCell"/>
</dbReference>
<evidence type="ECO:0000256" key="6">
    <source>
        <dbReference type="ARBA" id="ARBA00022989"/>
    </source>
</evidence>
<feature type="transmembrane region" description="Helical" evidence="9">
    <location>
        <begin position="116"/>
        <end position="140"/>
    </location>
</feature>
<dbReference type="InterPro" id="IPR011701">
    <property type="entry name" value="MFS"/>
</dbReference>
<feature type="transmembrane region" description="Helical" evidence="9">
    <location>
        <begin position="280"/>
        <end position="304"/>
    </location>
</feature>
<dbReference type="InterPro" id="IPR020846">
    <property type="entry name" value="MFS_dom"/>
</dbReference>
<evidence type="ECO:0000313" key="12">
    <source>
        <dbReference type="Proteomes" id="UP000184295"/>
    </source>
</evidence>
<feature type="transmembrane region" description="Helical" evidence="9">
    <location>
        <begin position="316"/>
        <end position="338"/>
    </location>
</feature>
<keyword evidence="7 9" id="KW-0472">Membrane</keyword>
<keyword evidence="4" id="KW-1003">Cell membrane</keyword>
<dbReference type="OrthoDB" id="7375466at2"/>
<accession>A0A1M4UHT4</accession>
<feature type="transmembrane region" description="Helical" evidence="9">
    <location>
        <begin position="406"/>
        <end position="430"/>
    </location>
</feature>
<keyword evidence="6 9" id="KW-1133">Transmembrane helix</keyword>
<dbReference type="RefSeq" id="WP_072789423.1">
    <property type="nucleotide sequence ID" value="NZ_FQUL01000010.1"/>
</dbReference>
<feature type="transmembrane region" description="Helical" evidence="9">
    <location>
        <begin position="212"/>
        <end position="232"/>
    </location>
</feature>
<feature type="transmembrane region" description="Helical" evidence="9">
    <location>
        <begin position="370"/>
        <end position="394"/>
    </location>
</feature>
<gene>
    <name evidence="11" type="ORF">SAMN02745225_00986</name>
</gene>
<dbReference type="Gene3D" id="1.20.1720.10">
    <property type="entry name" value="Multidrug resistance protein D"/>
    <property type="match status" value="1"/>
</dbReference>
<evidence type="ECO:0000259" key="10">
    <source>
        <dbReference type="PROSITE" id="PS50850"/>
    </source>
</evidence>
<dbReference type="STRING" id="1121881.SAMN02745225_00986"/>
<dbReference type="SUPFAM" id="SSF103473">
    <property type="entry name" value="MFS general substrate transporter"/>
    <property type="match status" value="1"/>
</dbReference>
<dbReference type="FunFam" id="1.20.1720.10:FF:000004">
    <property type="entry name" value="EmrB/QacA family drug resistance transporter"/>
    <property type="match status" value="1"/>
</dbReference>
<feature type="transmembrane region" description="Helical" evidence="9">
    <location>
        <begin position="483"/>
        <end position="502"/>
    </location>
</feature>
<evidence type="ECO:0000256" key="8">
    <source>
        <dbReference type="SAM" id="MobiDB-lite"/>
    </source>
</evidence>
<dbReference type="NCBIfam" id="TIGR00711">
    <property type="entry name" value="efflux_EmrB"/>
    <property type="match status" value="1"/>
</dbReference>
<evidence type="ECO:0000256" key="2">
    <source>
        <dbReference type="ARBA" id="ARBA00007520"/>
    </source>
</evidence>
<dbReference type="PANTHER" id="PTHR23501:SF197">
    <property type="entry name" value="COMD"/>
    <property type="match status" value="1"/>
</dbReference>
<keyword evidence="3" id="KW-0813">Transport</keyword>
<dbReference type="InterPro" id="IPR004638">
    <property type="entry name" value="EmrB-like"/>
</dbReference>
<protein>
    <submittedName>
        <fullName evidence="11">Drug resistance transporter, EmrB/QacA subfamily</fullName>
    </submittedName>
</protein>
<dbReference type="GO" id="GO:0022857">
    <property type="term" value="F:transmembrane transporter activity"/>
    <property type="evidence" value="ECO:0007669"/>
    <property type="project" value="InterPro"/>
</dbReference>
<feature type="compositionally biased region" description="Polar residues" evidence="8">
    <location>
        <begin position="518"/>
        <end position="530"/>
    </location>
</feature>
<proteinExistence type="inferred from homology"/>
<dbReference type="AlphaFoldDB" id="A0A1M4UHT4"/>
<feature type="transmembrane region" description="Helical" evidence="9">
    <location>
        <begin position="25"/>
        <end position="48"/>
    </location>
</feature>
<dbReference type="CDD" id="cd17502">
    <property type="entry name" value="MFS_Azr1_MDR_like"/>
    <property type="match status" value="1"/>
</dbReference>
<reference evidence="12" key="1">
    <citation type="submission" date="2016-11" db="EMBL/GenBank/DDBJ databases">
        <authorList>
            <person name="Varghese N."/>
            <person name="Submissions S."/>
        </authorList>
    </citation>
    <scope>NUCLEOTIDE SEQUENCE [LARGE SCALE GENOMIC DNA]</scope>
    <source>
        <strain evidence="12">DSM 19514</strain>
    </source>
</reference>
<feature type="region of interest" description="Disordered" evidence="8">
    <location>
        <begin position="511"/>
        <end position="530"/>
    </location>
</feature>
<dbReference type="PRINTS" id="PR01036">
    <property type="entry name" value="TCRTETB"/>
</dbReference>
<dbReference type="PROSITE" id="PS50850">
    <property type="entry name" value="MFS"/>
    <property type="match status" value="1"/>
</dbReference>
<evidence type="ECO:0000256" key="1">
    <source>
        <dbReference type="ARBA" id="ARBA00004651"/>
    </source>
</evidence>
<keyword evidence="5 9" id="KW-0812">Transmembrane</keyword>
<dbReference type="Pfam" id="PF07690">
    <property type="entry name" value="MFS_1"/>
    <property type="match status" value="2"/>
</dbReference>
<evidence type="ECO:0000256" key="3">
    <source>
        <dbReference type="ARBA" id="ARBA00022448"/>
    </source>
</evidence>